<dbReference type="PANTHER" id="PTHR38537">
    <property type="entry name" value="JITTERBUG, ISOFORM N"/>
    <property type="match status" value="1"/>
</dbReference>
<dbReference type="PROSITE" id="PS50021">
    <property type="entry name" value="CH"/>
    <property type="match status" value="1"/>
</dbReference>
<evidence type="ECO:0000256" key="1">
    <source>
        <dbReference type="ARBA" id="ARBA00022737"/>
    </source>
</evidence>
<gene>
    <name evidence="4" type="ORF">Cfor_00075</name>
</gene>
<comment type="caution">
    <text evidence="4">The sequence shown here is derived from an EMBL/GenBank/DDBJ whole genome shotgun (WGS) entry which is preliminary data.</text>
</comment>
<dbReference type="InterPro" id="IPR001715">
    <property type="entry name" value="CH_dom"/>
</dbReference>
<sequence length="742" mass="84367">FHLRTRRRKKILTWFRQALPAGQRVRDLTAVWRDGTILCDVIESVVPGSCSEKVRKRHSHKSIQHGQILAIRHLNVQPAFTHDEMHQVIFSSYLERRFLKYLMNVSCAVLQLEQKSGALSRILRLFRRTQGTASEAKREPAPPSVDCVVKGMGLVVAVQHRRASFCIHILQSPYQMSPPRTPIPDIAVRIEGPNCDYGEVTLQHMRFNMSNEQTTKHSQSFINESNKFNRNIPINYSVTSGCIRISYVPQSPGIHELSVTMHNEHLPESPYLITVDSNVKHTTGCLSFGMSYVKKLSRIRPERRKILFRTVDFITEKMLLTQEGKLKKLPSDDKVIVRRIPRQMAVCFSFDGINSRSESGSNDKNSTEHGIVTDMRRHGLSLVMLPQNGDTNKGTPQANKLNRRDLNFFRDRCRKVILVCSMLLKRNPSHSIFQMLQSIESVLNGRPVRLTEKTFKLIESGMKSIKPETNDNLAETFATEVFGREVLKIDDILSSADVTNDREQSLMNCSDLTSSSHKRATEDKATNKCSKYKDININRHELTSCPITTDRIHLELKPNICTNNKNISLYVGANEVTSVGKSQNTDTSGYYKNIYRNSPAGITTNFIPSSSSILPSNRPIVSYKSFQFGSHDKVLSYCKTMNISTERGQVNEKLGNRNVNKQLQTINKNRKNTVAREIETFGLNKTEAVGLPGPENGTYRAILVHIMDDGYIIPARQSAQLLTESKTSTLYTYRQRRFDKMK</sequence>
<dbReference type="EMBL" id="BLKM01009030">
    <property type="protein sequence ID" value="GFG35594.1"/>
    <property type="molecule type" value="Genomic_DNA"/>
</dbReference>
<evidence type="ECO:0000259" key="3">
    <source>
        <dbReference type="PROSITE" id="PS50021"/>
    </source>
</evidence>
<evidence type="ECO:0000256" key="2">
    <source>
        <dbReference type="PROSITE-ProRule" id="PRU00087"/>
    </source>
</evidence>
<dbReference type="InParanoid" id="A0A6L2PTP2"/>
<dbReference type="Pfam" id="PF00307">
    <property type="entry name" value="CH"/>
    <property type="match status" value="1"/>
</dbReference>
<dbReference type="SUPFAM" id="SSF47576">
    <property type="entry name" value="Calponin-homology domain, CH-domain"/>
    <property type="match status" value="1"/>
</dbReference>
<dbReference type="Proteomes" id="UP000502823">
    <property type="component" value="Unassembled WGS sequence"/>
</dbReference>
<dbReference type="Gene3D" id="2.60.40.10">
    <property type="entry name" value="Immunoglobulins"/>
    <property type="match status" value="1"/>
</dbReference>
<dbReference type="InterPro" id="IPR013783">
    <property type="entry name" value="Ig-like_fold"/>
</dbReference>
<dbReference type="Gene3D" id="1.10.418.10">
    <property type="entry name" value="Calponin-like domain"/>
    <property type="match status" value="1"/>
</dbReference>
<proteinExistence type="predicted"/>
<accession>A0A6L2PTP2</accession>
<dbReference type="GO" id="GO:0030036">
    <property type="term" value="P:actin cytoskeleton organization"/>
    <property type="evidence" value="ECO:0007669"/>
    <property type="project" value="InterPro"/>
</dbReference>
<dbReference type="InterPro" id="IPR036872">
    <property type="entry name" value="CH_dom_sf"/>
</dbReference>
<organism evidence="4 5">
    <name type="scientific">Coptotermes formosanus</name>
    <name type="common">Formosan subterranean termite</name>
    <dbReference type="NCBI Taxonomy" id="36987"/>
    <lineage>
        <taxon>Eukaryota</taxon>
        <taxon>Metazoa</taxon>
        <taxon>Ecdysozoa</taxon>
        <taxon>Arthropoda</taxon>
        <taxon>Hexapoda</taxon>
        <taxon>Insecta</taxon>
        <taxon>Pterygota</taxon>
        <taxon>Neoptera</taxon>
        <taxon>Polyneoptera</taxon>
        <taxon>Dictyoptera</taxon>
        <taxon>Blattodea</taxon>
        <taxon>Blattoidea</taxon>
        <taxon>Termitoidae</taxon>
        <taxon>Rhinotermitidae</taxon>
        <taxon>Coptotermes</taxon>
    </lineage>
</organism>
<feature type="non-terminal residue" evidence="4">
    <location>
        <position position="1"/>
    </location>
</feature>
<keyword evidence="5" id="KW-1185">Reference proteome</keyword>
<keyword evidence="1" id="KW-0677">Repeat</keyword>
<name>A0A6L2PTP2_COPFO</name>
<dbReference type="Pfam" id="PF00630">
    <property type="entry name" value="Filamin"/>
    <property type="match status" value="1"/>
</dbReference>
<dbReference type="InterPro" id="IPR017868">
    <property type="entry name" value="Filamin/ABP280_repeat-like"/>
</dbReference>
<dbReference type="SUPFAM" id="SSF81296">
    <property type="entry name" value="E set domains"/>
    <property type="match status" value="1"/>
</dbReference>
<dbReference type="GO" id="GO:0051015">
    <property type="term" value="F:actin filament binding"/>
    <property type="evidence" value="ECO:0007669"/>
    <property type="project" value="InterPro"/>
</dbReference>
<dbReference type="AlphaFoldDB" id="A0A6L2PTP2"/>
<dbReference type="OrthoDB" id="8197820at2759"/>
<evidence type="ECO:0000313" key="5">
    <source>
        <dbReference type="Proteomes" id="UP000502823"/>
    </source>
</evidence>
<evidence type="ECO:0000313" key="4">
    <source>
        <dbReference type="EMBL" id="GFG35594.1"/>
    </source>
</evidence>
<dbReference type="PROSITE" id="PS50194">
    <property type="entry name" value="FILAMIN_REPEAT"/>
    <property type="match status" value="1"/>
</dbReference>
<feature type="repeat" description="Filamin" evidence="2">
    <location>
        <begin position="139"/>
        <end position="275"/>
    </location>
</feature>
<feature type="domain" description="Calponin-homology (CH)" evidence="3">
    <location>
        <begin position="5"/>
        <end position="107"/>
    </location>
</feature>
<protein>
    <recommendedName>
        <fullName evidence="3">Calponin-homology (CH) domain-containing protein</fullName>
    </recommendedName>
</protein>
<dbReference type="PANTHER" id="PTHR38537:SF8">
    <property type="entry name" value="FILAMIN-A"/>
    <property type="match status" value="1"/>
</dbReference>
<dbReference type="InterPro" id="IPR014756">
    <property type="entry name" value="Ig_E-set"/>
</dbReference>
<dbReference type="InterPro" id="IPR044801">
    <property type="entry name" value="Filamin"/>
</dbReference>
<reference evidence="5" key="1">
    <citation type="submission" date="2020-01" db="EMBL/GenBank/DDBJ databases">
        <title>Draft genome sequence of the Termite Coptotermes fromosanus.</title>
        <authorList>
            <person name="Itakura S."/>
            <person name="Yosikawa Y."/>
            <person name="Umezawa K."/>
        </authorList>
    </citation>
    <scope>NUCLEOTIDE SEQUENCE [LARGE SCALE GENOMIC DNA]</scope>
</reference>